<gene>
    <name evidence="1" type="ORF">K9W46_08570</name>
</gene>
<evidence type="ECO:0000313" key="1">
    <source>
        <dbReference type="EMBL" id="UJG42449.1"/>
    </source>
</evidence>
<dbReference type="SUPFAM" id="SSF69065">
    <property type="entry name" value="RNase III domain-like"/>
    <property type="match status" value="1"/>
</dbReference>
<dbReference type="AlphaFoldDB" id="A0A9Y1FN20"/>
<proteinExistence type="predicted"/>
<protein>
    <recommendedName>
        <fullName evidence="2">RNase III domain-containing protein</fullName>
    </recommendedName>
</protein>
<dbReference type="EMBL" id="CP084167">
    <property type="protein sequence ID" value="UJG42449.1"/>
    <property type="molecule type" value="Genomic_DNA"/>
</dbReference>
<dbReference type="Gene3D" id="1.10.1520.20">
    <property type="entry name" value="Ribonuclease III"/>
    <property type="match status" value="1"/>
</dbReference>
<dbReference type="InterPro" id="IPR021568">
    <property type="entry name" value="Ribonuclease_III_archaeal"/>
</dbReference>
<reference evidence="1" key="1">
    <citation type="journal article" date="2022" name="Nat. Microbiol.">
        <title>Unique mobile elements and scalable gene flow at the prokaryote-eukaryote boundary revealed by circularized Asgard archaea genomes.</title>
        <authorList>
            <person name="Wu F."/>
            <person name="Speth D.R."/>
            <person name="Philosof A."/>
            <person name="Cremiere A."/>
            <person name="Narayanan A."/>
            <person name="Barco R.A."/>
            <person name="Connon S.A."/>
            <person name="Amend J.P."/>
            <person name="Antoshechkin I.A."/>
            <person name="Orphan V.J."/>
        </authorList>
    </citation>
    <scope>NUCLEOTIDE SEQUENCE</scope>
    <source>
        <strain evidence="1">PR6</strain>
    </source>
</reference>
<dbReference type="Pfam" id="PF11469">
    <property type="entry name" value="Ribonucleas_3_2"/>
    <property type="match status" value="1"/>
</dbReference>
<dbReference type="GO" id="GO:0004525">
    <property type="term" value="F:ribonuclease III activity"/>
    <property type="evidence" value="ECO:0007669"/>
    <property type="project" value="InterPro"/>
</dbReference>
<sequence>MDNSFLNKKKLNEIINNKQLAKFGDSVVNFVYSYALFKAYNILVGIKVSDYCLSEACKGSPLRDYVGTRKKKGELGDAVEAFIGYIVIQNESKLLEIVSNMVQFFKLTKIALKQPEEAICIKAFSFLIDKLFNEL</sequence>
<dbReference type="InterPro" id="IPR038133">
    <property type="entry name" value="Ribo_III_sf_archaeal"/>
</dbReference>
<evidence type="ECO:0008006" key="2">
    <source>
        <dbReference type="Google" id="ProtNLM"/>
    </source>
</evidence>
<dbReference type="InterPro" id="IPR036389">
    <property type="entry name" value="RNase_III_sf"/>
</dbReference>
<dbReference type="GO" id="GO:0006396">
    <property type="term" value="P:RNA processing"/>
    <property type="evidence" value="ECO:0007669"/>
    <property type="project" value="InterPro"/>
</dbReference>
<name>A0A9Y1FN20_9ARCH</name>
<accession>A0A9Y1FN20</accession>
<organism evidence="1">
    <name type="scientific">Candidatus Heimdallarchaeum endolithica</name>
    <dbReference type="NCBI Taxonomy" id="2876572"/>
    <lineage>
        <taxon>Archaea</taxon>
        <taxon>Promethearchaeati</taxon>
        <taxon>Candidatus Heimdallarchaeota</taxon>
        <taxon>Candidatus Heimdallarchaeia (ex Rinke et al. 2021) (nom. nud.)</taxon>
        <taxon>Candidatus Heimdallarchaeales</taxon>
        <taxon>Candidatus Heimdallarchaeaceae</taxon>
        <taxon>Candidatus Heimdallarchaeum</taxon>
    </lineage>
</organism>
<dbReference type="Proteomes" id="UP001200513">
    <property type="component" value="Chromosome"/>
</dbReference>